<dbReference type="CDD" id="cd07958">
    <property type="entry name" value="Anticodon_Ia_Leu_BEm"/>
    <property type="match status" value="1"/>
</dbReference>
<dbReference type="PATRIC" id="fig|1408281.3.peg.222"/>
<evidence type="ECO:0000313" key="15">
    <source>
        <dbReference type="Proteomes" id="UP000035337"/>
    </source>
</evidence>
<dbReference type="GO" id="GO:0005524">
    <property type="term" value="F:ATP binding"/>
    <property type="evidence" value="ECO:0007669"/>
    <property type="project" value="UniProtKB-UniRule"/>
</dbReference>
<keyword evidence="15" id="KW-1185">Reference proteome</keyword>
<comment type="subcellular location">
    <subcellularLocation>
        <location evidence="9">Cytoplasm</location>
    </subcellularLocation>
</comment>
<protein>
    <recommendedName>
        <fullName evidence="9">Leucine--tRNA ligase</fullName>
        <ecNumber evidence="9">6.1.1.4</ecNumber>
    </recommendedName>
    <alternativeName>
        <fullName evidence="9">Leucyl-tRNA synthetase</fullName>
        <shortName evidence="9">LeuRS</shortName>
    </alternativeName>
</protein>
<evidence type="ECO:0000256" key="7">
    <source>
        <dbReference type="ARBA" id="ARBA00023146"/>
    </source>
</evidence>
<dbReference type="InterPro" id="IPR015413">
    <property type="entry name" value="Methionyl/Leucyl_tRNA_Synth"/>
</dbReference>
<evidence type="ECO:0000256" key="10">
    <source>
        <dbReference type="RuleBase" id="RU363039"/>
    </source>
</evidence>
<gene>
    <name evidence="9 14" type="primary">leuS</name>
    <name evidence="14" type="ORF">Epro_0218</name>
</gene>
<dbReference type="Pfam" id="PF09334">
    <property type="entry name" value="tRNA-synt_1g"/>
    <property type="match status" value="2"/>
</dbReference>
<dbReference type="InterPro" id="IPR002302">
    <property type="entry name" value="Leu-tRNA-ligase"/>
</dbReference>
<dbReference type="Proteomes" id="UP000035337">
    <property type="component" value="Chromosome"/>
</dbReference>
<dbReference type="GO" id="GO:0005829">
    <property type="term" value="C:cytosol"/>
    <property type="evidence" value="ECO:0007669"/>
    <property type="project" value="TreeGrafter"/>
</dbReference>
<dbReference type="Pfam" id="PF13603">
    <property type="entry name" value="tRNA-synt_1_2"/>
    <property type="match status" value="1"/>
</dbReference>
<dbReference type="HAMAP" id="MF_00049_B">
    <property type="entry name" value="Leu_tRNA_synth_B"/>
    <property type="match status" value="1"/>
</dbReference>
<dbReference type="InterPro" id="IPR001412">
    <property type="entry name" value="aa-tRNA-synth_I_CS"/>
</dbReference>
<dbReference type="EC" id="6.1.1.4" evidence="9"/>
<dbReference type="PANTHER" id="PTHR43740">
    <property type="entry name" value="LEUCYL-TRNA SYNTHETASE"/>
    <property type="match status" value="1"/>
</dbReference>
<dbReference type="GO" id="GO:0004823">
    <property type="term" value="F:leucine-tRNA ligase activity"/>
    <property type="evidence" value="ECO:0007669"/>
    <property type="project" value="UniProtKB-UniRule"/>
</dbReference>
<dbReference type="InterPro" id="IPR025709">
    <property type="entry name" value="Leu_tRNA-synth_edit"/>
</dbReference>
<evidence type="ECO:0000256" key="5">
    <source>
        <dbReference type="ARBA" id="ARBA00022840"/>
    </source>
</evidence>
<dbReference type="AlphaFoldDB" id="A0A0G3WIA2"/>
<keyword evidence="5 9" id="KW-0067">ATP-binding</keyword>
<dbReference type="InterPro" id="IPR014729">
    <property type="entry name" value="Rossmann-like_a/b/a_fold"/>
</dbReference>
<dbReference type="KEGG" id="epo:Epro_0218"/>
<dbReference type="CDD" id="cd00812">
    <property type="entry name" value="LeuRS_core"/>
    <property type="match status" value="1"/>
</dbReference>
<dbReference type="InterPro" id="IPR013155">
    <property type="entry name" value="M/V/L/I-tRNA-synth_anticd-bd"/>
</dbReference>
<dbReference type="STRING" id="1408281.Epro_0218"/>
<dbReference type="FunFam" id="1.10.730.10:FF:000011">
    <property type="entry name" value="Leucine--tRNA ligase chloroplastic/mitochondrial"/>
    <property type="match status" value="1"/>
</dbReference>
<dbReference type="FunFam" id="3.40.50.620:FF:000003">
    <property type="entry name" value="Leucine--tRNA ligase"/>
    <property type="match status" value="1"/>
</dbReference>
<evidence type="ECO:0000259" key="12">
    <source>
        <dbReference type="Pfam" id="PF09334"/>
    </source>
</evidence>
<proteinExistence type="inferred from homology"/>
<evidence type="ECO:0000256" key="3">
    <source>
        <dbReference type="ARBA" id="ARBA00022598"/>
    </source>
</evidence>
<feature type="domain" description="Leucyl-tRNA synthetase editing" evidence="13">
    <location>
        <begin position="220"/>
        <end position="413"/>
    </location>
</feature>
<dbReference type="SUPFAM" id="SSF52374">
    <property type="entry name" value="Nucleotidylyl transferase"/>
    <property type="match status" value="1"/>
</dbReference>
<evidence type="ECO:0000256" key="6">
    <source>
        <dbReference type="ARBA" id="ARBA00022917"/>
    </source>
</evidence>
<evidence type="ECO:0000256" key="4">
    <source>
        <dbReference type="ARBA" id="ARBA00022741"/>
    </source>
</evidence>
<dbReference type="SUPFAM" id="SSF50677">
    <property type="entry name" value="ValRS/IleRS/LeuRS editing domain"/>
    <property type="match status" value="1"/>
</dbReference>
<dbReference type="PANTHER" id="PTHR43740:SF2">
    <property type="entry name" value="LEUCINE--TRNA LIGASE, MITOCHONDRIAL"/>
    <property type="match status" value="1"/>
</dbReference>
<evidence type="ECO:0000256" key="1">
    <source>
        <dbReference type="ARBA" id="ARBA00005594"/>
    </source>
</evidence>
<dbReference type="NCBIfam" id="TIGR00396">
    <property type="entry name" value="leuS_bact"/>
    <property type="match status" value="1"/>
</dbReference>
<dbReference type="EMBL" id="CP009498">
    <property type="protein sequence ID" value="AKL97597.1"/>
    <property type="molecule type" value="Genomic_DNA"/>
</dbReference>
<dbReference type="RefSeq" id="WP_052571547.1">
    <property type="nucleotide sequence ID" value="NZ_CP009498.1"/>
</dbReference>
<reference evidence="14 15" key="1">
    <citation type="submission" date="2014-09" db="EMBL/GenBank/DDBJ databases">
        <title>Complete genome sequence of Endomicrobium proavitum.</title>
        <authorList>
            <person name="Zheng H."/>
        </authorList>
    </citation>
    <scope>NUCLEOTIDE SEQUENCE [LARGE SCALE GENOMIC DNA]</scope>
    <source>
        <strain evidence="14 15">Rsa215</strain>
    </source>
</reference>
<feature type="domain" description="Methionyl/Leucyl tRNA synthetase" evidence="12">
    <location>
        <begin position="568"/>
        <end position="630"/>
    </location>
</feature>
<dbReference type="SUPFAM" id="SSF47323">
    <property type="entry name" value="Anticodon-binding domain of a subclass of class I aminoacyl-tRNA synthetases"/>
    <property type="match status" value="1"/>
</dbReference>
<dbReference type="FunFam" id="3.40.50.620:FF:000100">
    <property type="entry name" value="probable leucine--tRNA ligase, mitochondrial"/>
    <property type="match status" value="1"/>
</dbReference>
<comment type="catalytic activity">
    <reaction evidence="8 9">
        <text>tRNA(Leu) + L-leucine + ATP = L-leucyl-tRNA(Leu) + AMP + diphosphate</text>
        <dbReference type="Rhea" id="RHEA:11688"/>
        <dbReference type="Rhea" id="RHEA-COMP:9613"/>
        <dbReference type="Rhea" id="RHEA-COMP:9622"/>
        <dbReference type="ChEBI" id="CHEBI:30616"/>
        <dbReference type="ChEBI" id="CHEBI:33019"/>
        <dbReference type="ChEBI" id="CHEBI:57427"/>
        <dbReference type="ChEBI" id="CHEBI:78442"/>
        <dbReference type="ChEBI" id="CHEBI:78494"/>
        <dbReference type="ChEBI" id="CHEBI:456215"/>
        <dbReference type="EC" id="6.1.1.4"/>
    </reaction>
</comment>
<keyword evidence="4 9" id="KW-0547">Nucleotide-binding</keyword>
<evidence type="ECO:0000259" key="11">
    <source>
        <dbReference type="Pfam" id="PF08264"/>
    </source>
</evidence>
<dbReference type="Pfam" id="PF08264">
    <property type="entry name" value="Anticodon_1"/>
    <property type="match status" value="1"/>
</dbReference>
<keyword evidence="3 9" id="KW-0436">Ligase</keyword>
<dbReference type="Gene3D" id="3.90.740.10">
    <property type="entry name" value="Valyl/Leucyl/Isoleucyl-tRNA synthetase, editing domain"/>
    <property type="match status" value="1"/>
</dbReference>
<sequence>MSDYNHGEVEKKWQKKWADDNIFRAVEREGKEKYYCLVMLPYPSGNLHMGHVRNYGIGDVFARFHKMKGKNVIHPIGWDAFGLPAENAAIKNKIHPAKWTKQNIARMREQLKTLGISYDWDREIATCDPEYYKWNQWIFIKMWEKGLVFKKKANVNWCPSCNTVLANEQVSEGKCWRCSSVTERKDLEQWFIKITDYADELLEGHKELSGWPEQVLSMQKNWIGKSYGAEVDFKVQAGSSKDERTSKDTKTLKIFTTRPDTLFGATFMVVAPEHEIIHELENKIKNIGEVAKYIEATEAKSNIERSQSKEKTGVKLEGVEAVNPVTGKLIPIFTADYVLTGYGTGAIMAVPAHDQRDHDFAKKHNIPIVEVIKGSEPFDVQEKAYEGEGVLVNSGEFNGVKSTDAFKIVSEWVQKRGFGKKTINFKLKDWLISRQRYWGTPIPFIHCPKCATVPVNEKDLPITLPEDVEFTGSGESPLKTSKSFLNVKCPKCGANAQRETDTMDTFVDSSWYFARYCDAHNDSAPFDGKKLNYWMPVNQYIGGIEHACMHLIYSRFWYKVLRDLGLARDNEPFTNLLTQGMVTLGGSAMSKSRGNIVSPDEIVEKYGADTARLFILFAAPPQKQLDWSSDGVEGCWRFINRIWRLQDVVNTKSTNAAADKDKADLLRIMHKTIKKVTGDIEKEFQFNTAISSVMELVNALYSYKFHSNDGGVSKEVYKTIILLMTPFTPHLCEEIWSQIGGKGCISAAPWPVYDEKMIKEDSVELPVQINGKIKAKITAAADASQEDVEKIINSDEKILQQLKDKQVVKFIYVKNKIVTIVVK</sequence>
<feature type="short sequence motif" description="'KMSKS' region" evidence="9">
    <location>
        <begin position="588"/>
        <end position="592"/>
    </location>
</feature>
<evidence type="ECO:0000259" key="13">
    <source>
        <dbReference type="Pfam" id="PF13603"/>
    </source>
</evidence>
<feature type="binding site" evidence="9">
    <location>
        <position position="591"/>
    </location>
    <ligand>
        <name>ATP</name>
        <dbReference type="ChEBI" id="CHEBI:30616"/>
    </ligand>
</feature>
<evidence type="ECO:0000256" key="8">
    <source>
        <dbReference type="ARBA" id="ARBA00047469"/>
    </source>
</evidence>
<evidence type="ECO:0000313" key="14">
    <source>
        <dbReference type="EMBL" id="AKL97597.1"/>
    </source>
</evidence>
<evidence type="ECO:0000256" key="2">
    <source>
        <dbReference type="ARBA" id="ARBA00022490"/>
    </source>
</evidence>
<dbReference type="GO" id="GO:0002161">
    <property type="term" value="F:aminoacyl-tRNA deacylase activity"/>
    <property type="evidence" value="ECO:0007669"/>
    <property type="project" value="InterPro"/>
</dbReference>
<dbReference type="Gene3D" id="1.10.730.10">
    <property type="entry name" value="Isoleucyl-tRNA Synthetase, Domain 1"/>
    <property type="match status" value="2"/>
</dbReference>
<dbReference type="InterPro" id="IPR009008">
    <property type="entry name" value="Val/Leu/Ile-tRNA-synth_edit"/>
</dbReference>
<organism evidence="14 15">
    <name type="scientific">Endomicrobium proavitum</name>
    <dbReference type="NCBI Taxonomy" id="1408281"/>
    <lineage>
        <taxon>Bacteria</taxon>
        <taxon>Pseudomonadati</taxon>
        <taxon>Elusimicrobiota</taxon>
        <taxon>Endomicrobiia</taxon>
        <taxon>Endomicrobiales</taxon>
        <taxon>Endomicrobiaceae</taxon>
        <taxon>Endomicrobium</taxon>
    </lineage>
</organism>
<dbReference type="InterPro" id="IPR009080">
    <property type="entry name" value="tRNAsynth_Ia_anticodon-bd"/>
</dbReference>
<keyword evidence="2 9" id="KW-0963">Cytoplasm</keyword>
<accession>A0A0G3WIA2</accession>
<dbReference type="PROSITE" id="PS00178">
    <property type="entry name" value="AA_TRNA_LIGASE_I"/>
    <property type="match status" value="1"/>
</dbReference>
<dbReference type="OrthoDB" id="9810365at2"/>
<dbReference type="PRINTS" id="PR00985">
    <property type="entry name" value="TRNASYNTHLEU"/>
</dbReference>
<feature type="domain" description="Methionyl/Valyl/Leucyl/Isoleucyl-tRNA synthetase anticodon-binding" evidence="11">
    <location>
        <begin position="665"/>
        <end position="784"/>
    </location>
</feature>
<name>A0A0G3WIA2_9BACT</name>
<feature type="domain" description="Methionyl/Leucyl tRNA synthetase" evidence="12">
    <location>
        <begin position="39"/>
        <end position="186"/>
    </location>
</feature>
<dbReference type="GO" id="GO:0006429">
    <property type="term" value="P:leucyl-tRNA aminoacylation"/>
    <property type="evidence" value="ECO:0007669"/>
    <property type="project" value="UniProtKB-UniRule"/>
</dbReference>
<evidence type="ECO:0000256" key="9">
    <source>
        <dbReference type="HAMAP-Rule" id="MF_00049"/>
    </source>
</evidence>
<keyword evidence="7 9" id="KW-0030">Aminoacyl-tRNA synthetase</keyword>
<keyword evidence="6 9" id="KW-0648">Protein biosynthesis</keyword>
<dbReference type="Gene3D" id="3.40.50.620">
    <property type="entry name" value="HUPs"/>
    <property type="match status" value="1"/>
</dbReference>
<comment type="similarity">
    <text evidence="1 9 10">Belongs to the class-I aminoacyl-tRNA synthetase family.</text>
</comment>
<feature type="short sequence motif" description="'HIGH' region" evidence="9">
    <location>
        <begin position="41"/>
        <end position="51"/>
    </location>
</feature>